<dbReference type="InterPro" id="IPR025877">
    <property type="entry name" value="MobA-like_NTP_Trfase"/>
</dbReference>
<dbReference type="PANTHER" id="PTHR43777">
    <property type="entry name" value="MOLYBDENUM COFACTOR CYTIDYLYLTRANSFERASE"/>
    <property type="match status" value="1"/>
</dbReference>
<sequence length="214" mass="22232">MRVDDCVGILLAGGFGRRYAAQAPGVDKLLARLPDGRPVAVAAAQALLAVLPCVYAVVRPESAELARLLASEGCRVLPDEAARQGMGASLAAAASALMREYPLAPSPQAGAVSSDPPGPDRCLVALADMPWVRPGTLLHLALNSRGHLIAAPEFQARRGHPVVFAAALWPELARLSGDTGARELLGLHGVERLAVDDPGILADVDLPTDLRPGI</sequence>
<dbReference type="SUPFAM" id="SSF53448">
    <property type="entry name" value="Nucleotide-diphospho-sugar transferases"/>
    <property type="match status" value="1"/>
</dbReference>
<protein>
    <submittedName>
        <fullName evidence="3">Molybdenum hydroxylase accessory protein, YgfJ family</fullName>
    </submittedName>
</protein>
<name>A0A157QYC1_9BORD</name>
<feature type="domain" description="MobA-like NTP transferase" evidence="2">
    <location>
        <begin position="8"/>
        <end position="186"/>
    </location>
</feature>
<evidence type="ECO:0000256" key="1">
    <source>
        <dbReference type="ARBA" id="ARBA00022842"/>
    </source>
</evidence>
<dbReference type="AlphaFoldDB" id="A0A157QYC1"/>
<keyword evidence="1" id="KW-0460">Magnesium</keyword>
<proteinExistence type="predicted"/>
<dbReference type="InterPro" id="IPR029044">
    <property type="entry name" value="Nucleotide-diphossugar_trans"/>
</dbReference>
<gene>
    <name evidence="3" type="ORF">SAMEA1982600_04200</name>
</gene>
<evidence type="ECO:0000313" key="4">
    <source>
        <dbReference type="Proteomes" id="UP000077037"/>
    </source>
</evidence>
<dbReference type="Proteomes" id="UP000077037">
    <property type="component" value="Unassembled WGS sequence"/>
</dbReference>
<evidence type="ECO:0000313" key="3">
    <source>
        <dbReference type="EMBL" id="SAI50700.1"/>
    </source>
</evidence>
<reference evidence="3 4" key="1">
    <citation type="submission" date="2016-03" db="EMBL/GenBank/DDBJ databases">
        <authorList>
            <consortium name="Pathogen Informatics"/>
        </authorList>
    </citation>
    <scope>NUCLEOTIDE SEQUENCE [LARGE SCALE GENOMIC DNA]</scope>
    <source>
        <strain evidence="3 4">NCTC13364</strain>
    </source>
</reference>
<evidence type="ECO:0000259" key="2">
    <source>
        <dbReference type="Pfam" id="PF12804"/>
    </source>
</evidence>
<dbReference type="OrthoDB" id="5298793at2"/>
<organism evidence="3 4">
    <name type="scientific">Bordetella ansorpii</name>
    <dbReference type="NCBI Taxonomy" id="288768"/>
    <lineage>
        <taxon>Bacteria</taxon>
        <taxon>Pseudomonadati</taxon>
        <taxon>Pseudomonadota</taxon>
        <taxon>Betaproteobacteria</taxon>
        <taxon>Burkholderiales</taxon>
        <taxon>Alcaligenaceae</taxon>
        <taxon>Bordetella</taxon>
    </lineage>
</organism>
<dbReference type="Pfam" id="PF12804">
    <property type="entry name" value="NTP_transf_3"/>
    <property type="match status" value="1"/>
</dbReference>
<accession>A0A157QYC1</accession>
<dbReference type="GO" id="GO:0016779">
    <property type="term" value="F:nucleotidyltransferase activity"/>
    <property type="evidence" value="ECO:0007669"/>
    <property type="project" value="UniProtKB-ARBA"/>
</dbReference>
<dbReference type="PANTHER" id="PTHR43777:SF1">
    <property type="entry name" value="MOLYBDENUM COFACTOR CYTIDYLYLTRANSFERASE"/>
    <property type="match status" value="1"/>
</dbReference>
<dbReference type="RefSeq" id="WP_066418498.1">
    <property type="nucleotide sequence ID" value="NZ_FKBS01000025.1"/>
</dbReference>
<dbReference type="EMBL" id="FKBS01000025">
    <property type="protein sequence ID" value="SAI50700.1"/>
    <property type="molecule type" value="Genomic_DNA"/>
</dbReference>
<dbReference type="Gene3D" id="3.90.550.10">
    <property type="entry name" value="Spore Coat Polysaccharide Biosynthesis Protein SpsA, Chain A"/>
    <property type="match status" value="1"/>
</dbReference>